<sequence>METGMHLLIHDYGGHAFIVQLARALARRGHRVTLLYNASNPTTPKGGLARRDDDPDELL</sequence>
<dbReference type="AlphaFoldDB" id="T1BQN1"/>
<organism evidence="2">
    <name type="scientific">mine drainage metagenome</name>
    <dbReference type="NCBI Taxonomy" id="410659"/>
    <lineage>
        <taxon>unclassified sequences</taxon>
        <taxon>metagenomes</taxon>
        <taxon>ecological metagenomes</taxon>
    </lineage>
</organism>
<proteinExistence type="predicted"/>
<comment type="caution">
    <text evidence="2">The sequence shown here is derived from an EMBL/GenBank/DDBJ whole genome shotgun (WGS) entry which is preliminary data.</text>
</comment>
<evidence type="ECO:0000313" key="2">
    <source>
        <dbReference type="EMBL" id="EQD56305.1"/>
    </source>
</evidence>
<feature type="non-terminal residue" evidence="2">
    <location>
        <position position="59"/>
    </location>
</feature>
<feature type="region of interest" description="Disordered" evidence="1">
    <location>
        <begin position="37"/>
        <end position="59"/>
    </location>
</feature>
<reference evidence="2" key="2">
    <citation type="journal article" date="2014" name="ISME J.">
        <title>Microbial stratification in low pH oxic and suboxic macroscopic growths along an acid mine drainage.</title>
        <authorList>
            <person name="Mendez-Garcia C."/>
            <person name="Mesa V."/>
            <person name="Sprenger R.R."/>
            <person name="Richter M."/>
            <person name="Diez M.S."/>
            <person name="Solano J."/>
            <person name="Bargiela R."/>
            <person name="Golyshina O.V."/>
            <person name="Manteca A."/>
            <person name="Ramos J.L."/>
            <person name="Gallego J.R."/>
            <person name="Llorente I."/>
            <person name="Martins Dos Santos V.A."/>
            <person name="Jensen O.N."/>
            <person name="Pelaez A.I."/>
            <person name="Sanchez J."/>
            <person name="Ferrer M."/>
        </authorList>
    </citation>
    <scope>NUCLEOTIDE SEQUENCE</scope>
</reference>
<gene>
    <name evidence="2" type="ORF">B2A_05326</name>
</gene>
<evidence type="ECO:0000256" key="1">
    <source>
        <dbReference type="SAM" id="MobiDB-lite"/>
    </source>
</evidence>
<protein>
    <submittedName>
        <fullName evidence="2">Uncharacterized protein</fullName>
    </submittedName>
</protein>
<name>T1BQN1_9ZZZZ</name>
<reference evidence="2" key="1">
    <citation type="submission" date="2013-08" db="EMBL/GenBank/DDBJ databases">
        <authorList>
            <person name="Mendez C."/>
            <person name="Richter M."/>
            <person name="Ferrer M."/>
            <person name="Sanchez J."/>
        </authorList>
    </citation>
    <scope>NUCLEOTIDE SEQUENCE</scope>
</reference>
<accession>T1BQN1</accession>
<dbReference type="EMBL" id="AUZZ01003693">
    <property type="protein sequence ID" value="EQD56305.1"/>
    <property type="molecule type" value="Genomic_DNA"/>
</dbReference>